<feature type="transmembrane region" description="Helical" evidence="8">
    <location>
        <begin position="189"/>
        <end position="206"/>
    </location>
</feature>
<feature type="region of interest" description="Disordered" evidence="7">
    <location>
        <begin position="626"/>
        <end position="655"/>
    </location>
</feature>
<evidence type="ECO:0000259" key="9">
    <source>
        <dbReference type="Pfam" id="PF03151"/>
    </source>
</evidence>
<proteinExistence type="inferred from homology"/>
<evidence type="ECO:0000256" key="6">
    <source>
        <dbReference type="RuleBase" id="RU365002"/>
    </source>
</evidence>
<evidence type="ECO:0000256" key="5">
    <source>
        <dbReference type="ARBA" id="ARBA00048204"/>
    </source>
</evidence>
<keyword evidence="8" id="KW-0472">Membrane</keyword>
<protein>
    <recommendedName>
        <fullName evidence="3 6">Queuosine 5'-phosphate N-glycosylase/hydrolase</fullName>
        <ecNumber evidence="6">3.2.2.-</ecNumber>
    </recommendedName>
    <alternativeName>
        <fullName evidence="4 6">Queuosine-nucleotide N-glycosylase/hydrolase</fullName>
    </alternativeName>
</protein>
<evidence type="ECO:0000256" key="3">
    <source>
        <dbReference type="ARBA" id="ARBA00035306"/>
    </source>
</evidence>
<reference evidence="10 11" key="1">
    <citation type="submission" date="2023-05" db="EMBL/GenBank/DDBJ databases">
        <title>A 100% complete, gapless, phased diploid assembly of the Scenedesmus obliquus UTEX 3031 genome.</title>
        <authorList>
            <person name="Biondi T.C."/>
            <person name="Hanschen E.R."/>
            <person name="Kwon T."/>
            <person name="Eng W."/>
            <person name="Kruse C.P.S."/>
            <person name="Koehler S.I."/>
            <person name="Kunde Y."/>
            <person name="Gleasner C.D."/>
            <person name="You Mak K.T."/>
            <person name="Polle J."/>
            <person name="Hovde B.T."/>
            <person name="Starkenburg S.R."/>
        </authorList>
    </citation>
    <scope>NUCLEOTIDE SEQUENCE [LARGE SCALE GENOMIC DNA]</scope>
    <source>
        <strain evidence="10 11">DOE0152z</strain>
    </source>
</reference>
<dbReference type="Pfam" id="PF03151">
    <property type="entry name" value="TPT"/>
    <property type="match status" value="1"/>
</dbReference>
<feature type="transmembrane region" description="Helical" evidence="8">
    <location>
        <begin position="73"/>
        <end position="94"/>
    </location>
</feature>
<evidence type="ECO:0000256" key="4">
    <source>
        <dbReference type="ARBA" id="ARBA00035393"/>
    </source>
</evidence>
<evidence type="ECO:0000256" key="7">
    <source>
        <dbReference type="SAM" id="MobiDB-lite"/>
    </source>
</evidence>
<dbReference type="Pfam" id="PF10343">
    <property type="entry name" value="Q_salvage"/>
    <property type="match status" value="1"/>
</dbReference>
<evidence type="ECO:0000256" key="2">
    <source>
        <dbReference type="ARBA" id="ARBA00035119"/>
    </source>
</evidence>
<feature type="region of interest" description="Disordered" evidence="7">
    <location>
        <begin position="1"/>
        <end position="61"/>
    </location>
</feature>
<dbReference type="EMBL" id="CP126216">
    <property type="protein sequence ID" value="WIA18062.1"/>
    <property type="molecule type" value="Genomic_DNA"/>
</dbReference>
<keyword evidence="11" id="KW-1185">Reference proteome</keyword>
<dbReference type="PANTHER" id="PTHR21314:SF0">
    <property type="entry name" value="QUEUOSINE 5'-PHOSPHATE N-GLYCOSYLASE_HYDROLASE"/>
    <property type="match status" value="1"/>
</dbReference>
<feature type="transmembrane region" description="Helical" evidence="8">
    <location>
        <begin position="325"/>
        <end position="344"/>
    </location>
</feature>
<comment type="similarity">
    <text evidence="2 6">Belongs to the QNG1 protein family.</text>
</comment>
<feature type="transmembrane region" description="Helical" evidence="8">
    <location>
        <begin position="249"/>
        <end position="268"/>
    </location>
</feature>
<organism evidence="10 11">
    <name type="scientific">Tetradesmus obliquus</name>
    <name type="common">Green alga</name>
    <name type="synonym">Acutodesmus obliquus</name>
    <dbReference type="NCBI Taxonomy" id="3088"/>
    <lineage>
        <taxon>Eukaryota</taxon>
        <taxon>Viridiplantae</taxon>
        <taxon>Chlorophyta</taxon>
        <taxon>core chlorophytes</taxon>
        <taxon>Chlorophyceae</taxon>
        <taxon>CS clade</taxon>
        <taxon>Sphaeropleales</taxon>
        <taxon>Scenedesmaceae</taxon>
        <taxon>Tetradesmus</taxon>
    </lineage>
</organism>
<comment type="function">
    <text evidence="6">Catalyzes the hydrolysis of queuosine 5'-phosphate, releasing the nucleobase queuine (q). Is required for salvage of queuine from exogenous queuosine (Q) that is imported and then converted to queuosine 5'-phosphate intracellularly.</text>
</comment>
<keyword evidence="8" id="KW-1133">Transmembrane helix</keyword>
<evidence type="ECO:0000313" key="11">
    <source>
        <dbReference type="Proteomes" id="UP001244341"/>
    </source>
</evidence>
<dbReference type="EC" id="3.2.2.-" evidence="6"/>
<name>A0ABY8UCG4_TETOB</name>
<feature type="domain" description="Sugar phosphate transporter" evidence="9">
    <location>
        <begin position="86"/>
        <end position="353"/>
    </location>
</feature>
<feature type="transmembrane region" description="Helical" evidence="8">
    <location>
        <begin position="100"/>
        <end position="125"/>
    </location>
</feature>
<feature type="transmembrane region" description="Helical" evidence="8">
    <location>
        <begin position="292"/>
        <end position="313"/>
    </location>
</feature>
<feature type="transmembrane region" description="Helical" evidence="8">
    <location>
        <begin position="161"/>
        <end position="182"/>
    </location>
</feature>
<evidence type="ECO:0000256" key="1">
    <source>
        <dbReference type="ARBA" id="ARBA00022801"/>
    </source>
</evidence>
<evidence type="ECO:0000313" key="10">
    <source>
        <dbReference type="EMBL" id="WIA18062.1"/>
    </source>
</evidence>
<feature type="compositionally biased region" description="Low complexity" evidence="7">
    <location>
        <begin position="626"/>
        <end position="641"/>
    </location>
</feature>
<dbReference type="InterPro" id="IPR019438">
    <property type="entry name" value="Q_salvage"/>
</dbReference>
<dbReference type="InterPro" id="IPR004853">
    <property type="entry name" value="Sugar_P_trans_dom"/>
</dbReference>
<dbReference type="Proteomes" id="UP001244341">
    <property type="component" value="Chromosome 9b"/>
</dbReference>
<sequence>MSYKEVNKDEALALLRRPGSEGGMSHRESPGGSTAAQQQQSPPEPLHTAAPEGNSNKSKPLTSAHVKQTLLPAIIYGLTNLGSVVTIVVANKVVMSTYKFSFPVCLTWFHAIVTALGMIAMAAAGMFQVKKLPWQKTAPVACAYVGFVIFNNLSIQVNTVGFYQISKIMITPVVVLVEYFAYHKTVSKQKLCAIALLMFGISIATVSDKQVSSNPLGILVAGLAVLSSSLYQVWTGVKQKQLGVNGNQLLHQVSPIAVLLLAVLVPLVEPVGSFSNPEEGTLLGYTYSRGSLGWILLSSGLGLVVTLSTYLFIGVTSPLTYNVVGHLKTVLIVTSGVVFFGDVITAKKMLGIGSARWVAEQATHVKIDRSAVAAAAQRIVDSVADIWHNAAGFDTELHFCDGGPLTVQYLLVVDALNFCFWPDGELEYEHLAGGIKASVLKDPSCISAARLAEMDGPGVQQLLGWHRELPEQEERARLLREVGAGLLQHFKGQAAELVAAAGPSAVALVQLLTAHFPGFRDHSIYKGRQVFFYKRAQIFVGDVYGAFGGSGLGCFQDIGELTMFADYRVPVVLRLMGLLQYSTELQQQVEAQQEVASGSEAEVELRAASIVAVELLKDAANAQLQQRQQQGEQQQQQQQQQIRGAASKEQQPAGGTPQLLSIQLDWWLWSEGERMRTQHPPHHRTRTIYY</sequence>
<dbReference type="PANTHER" id="PTHR21314">
    <property type="entry name" value="QUEUOSINE 5'-PHOSPHATE N-GLYCOSYLASE_HYDROLASE-RELATED"/>
    <property type="match status" value="1"/>
</dbReference>
<gene>
    <name evidence="10" type="ORF">OEZ85_009543</name>
</gene>
<feature type="compositionally biased region" description="Basic and acidic residues" evidence="7">
    <location>
        <begin position="1"/>
        <end position="11"/>
    </location>
</feature>
<accession>A0ABY8UCG4</accession>
<feature type="compositionally biased region" description="Polar residues" evidence="7">
    <location>
        <begin position="31"/>
        <end position="41"/>
    </location>
</feature>
<keyword evidence="1 6" id="KW-0378">Hydrolase</keyword>
<evidence type="ECO:0000256" key="8">
    <source>
        <dbReference type="SAM" id="Phobius"/>
    </source>
</evidence>
<keyword evidence="8" id="KW-0812">Transmembrane</keyword>
<comment type="catalytic activity">
    <reaction evidence="5 6">
        <text>queuosine 5'-phosphate + H2O = queuine + D-ribose 5-phosphate</text>
        <dbReference type="Rhea" id="RHEA:75387"/>
        <dbReference type="ChEBI" id="CHEBI:15377"/>
        <dbReference type="ChEBI" id="CHEBI:17433"/>
        <dbReference type="ChEBI" id="CHEBI:78346"/>
        <dbReference type="ChEBI" id="CHEBI:194371"/>
    </reaction>
    <physiologicalReaction direction="left-to-right" evidence="5 6">
        <dbReference type="Rhea" id="RHEA:75388"/>
    </physiologicalReaction>
</comment>
<feature type="transmembrane region" description="Helical" evidence="8">
    <location>
        <begin position="218"/>
        <end position="237"/>
    </location>
</feature>